<evidence type="ECO:0000256" key="11">
    <source>
        <dbReference type="PIRSR" id="PIRSR018427-1"/>
    </source>
</evidence>
<evidence type="ECO:0000256" key="3">
    <source>
        <dbReference type="ARBA" id="ARBA00012057"/>
    </source>
</evidence>
<keyword evidence="14" id="KW-1185">Reference proteome</keyword>
<gene>
    <name evidence="13" type="ORF">FO440_20995</name>
</gene>
<name>A0A556MBG2_9SPHI</name>
<dbReference type="HAMAP" id="MF_00202">
    <property type="entry name" value="Idi"/>
    <property type="match status" value="1"/>
</dbReference>
<keyword evidence="7" id="KW-0464">Manganese</keyword>
<evidence type="ECO:0000256" key="8">
    <source>
        <dbReference type="ARBA" id="ARBA00023229"/>
    </source>
</evidence>
<dbReference type="CDD" id="cd02885">
    <property type="entry name" value="NUDIX_IPP_Isomerase"/>
    <property type="match status" value="1"/>
</dbReference>
<dbReference type="PROSITE" id="PS51462">
    <property type="entry name" value="NUDIX"/>
    <property type="match status" value="1"/>
</dbReference>
<dbReference type="GO" id="GO:0004452">
    <property type="term" value="F:isopentenyl-diphosphate delta-isomerase activity"/>
    <property type="evidence" value="ECO:0007669"/>
    <property type="project" value="UniProtKB-UniRule"/>
</dbReference>
<dbReference type="GO" id="GO:0046872">
    <property type="term" value="F:metal ion binding"/>
    <property type="evidence" value="ECO:0007669"/>
    <property type="project" value="UniProtKB-KW"/>
</dbReference>
<evidence type="ECO:0000256" key="2">
    <source>
        <dbReference type="ARBA" id="ARBA00007579"/>
    </source>
</evidence>
<dbReference type="GO" id="GO:0005737">
    <property type="term" value="C:cytoplasm"/>
    <property type="evidence" value="ECO:0007669"/>
    <property type="project" value="TreeGrafter"/>
</dbReference>
<dbReference type="NCBIfam" id="NF002995">
    <property type="entry name" value="PRK03759.1"/>
    <property type="match status" value="1"/>
</dbReference>
<comment type="caution">
    <text evidence="13">The sequence shown here is derived from an EMBL/GenBank/DDBJ whole genome shotgun (WGS) entry which is preliminary data.</text>
</comment>
<feature type="domain" description="Nudix hydrolase" evidence="12">
    <location>
        <begin position="29"/>
        <end position="161"/>
    </location>
</feature>
<sequence length="172" mass="19841">MAFKEVILVDELDNEIGVMEKQEAHLSPNLHRAFSIFIFNSKGEMLLQQRADEKYHSSGLWTNTCCSHPAPGEDIVESAKKRLNEEMGFTTNISEVFSFIYQAGLDNGLTEYEYDHVFIGEYDSVVNPDAAEVKAYSYKSLDEIEQEITQKPDLYTEWFKIAFPKLREIINR</sequence>
<protein>
    <recommendedName>
        <fullName evidence="3 10">Isopentenyl-diphosphate delta-isomerase</fullName>
        <ecNumber evidence="3 10">5.3.3.2</ecNumber>
    </recommendedName>
</protein>
<dbReference type="Proteomes" id="UP000318733">
    <property type="component" value="Unassembled WGS sequence"/>
</dbReference>
<evidence type="ECO:0000313" key="13">
    <source>
        <dbReference type="EMBL" id="TSJ37243.1"/>
    </source>
</evidence>
<dbReference type="EMBL" id="VLPK01000005">
    <property type="protein sequence ID" value="TSJ37243.1"/>
    <property type="molecule type" value="Genomic_DNA"/>
</dbReference>
<evidence type="ECO:0000256" key="4">
    <source>
        <dbReference type="ARBA" id="ARBA00022490"/>
    </source>
</evidence>
<dbReference type="PIRSF" id="PIRSF018427">
    <property type="entry name" value="Isopntndiph_ism"/>
    <property type="match status" value="1"/>
</dbReference>
<comment type="pathway">
    <text evidence="1">Isoprenoid biosynthesis; dimethylallyl diphosphate biosynthesis; dimethylallyl diphosphate from isopentenyl diphosphate: step 1/1.</text>
</comment>
<evidence type="ECO:0000256" key="9">
    <source>
        <dbReference type="ARBA" id="ARBA00023235"/>
    </source>
</evidence>
<evidence type="ECO:0000313" key="14">
    <source>
        <dbReference type="Proteomes" id="UP000318733"/>
    </source>
</evidence>
<keyword evidence="8" id="KW-0414">Isoprene biosynthesis</keyword>
<dbReference type="GO" id="GO:0009240">
    <property type="term" value="P:isopentenyl diphosphate biosynthetic process"/>
    <property type="evidence" value="ECO:0007669"/>
    <property type="project" value="TreeGrafter"/>
</dbReference>
<evidence type="ECO:0000256" key="1">
    <source>
        <dbReference type="ARBA" id="ARBA00004826"/>
    </source>
</evidence>
<dbReference type="NCBIfam" id="TIGR02150">
    <property type="entry name" value="IPP_isom_1"/>
    <property type="match status" value="1"/>
</dbReference>
<dbReference type="EC" id="5.3.3.2" evidence="3 10"/>
<comment type="similarity">
    <text evidence="2">Belongs to the IPP isomerase type 1 family.</text>
</comment>
<dbReference type="OrthoDB" id="9809458at2"/>
<dbReference type="GO" id="GO:0050992">
    <property type="term" value="P:dimethylallyl diphosphate biosynthetic process"/>
    <property type="evidence" value="ECO:0007669"/>
    <property type="project" value="UniProtKB-UniPathway"/>
</dbReference>
<dbReference type="SUPFAM" id="SSF55811">
    <property type="entry name" value="Nudix"/>
    <property type="match status" value="1"/>
</dbReference>
<evidence type="ECO:0000259" key="12">
    <source>
        <dbReference type="PROSITE" id="PS51462"/>
    </source>
</evidence>
<dbReference type="Pfam" id="PF00293">
    <property type="entry name" value="NUDIX"/>
    <property type="match status" value="1"/>
</dbReference>
<dbReference type="InterPro" id="IPR011876">
    <property type="entry name" value="IsopentenylPP_isomerase_typ1"/>
</dbReference>
<dbReference type="PANTHER" id="PTHR10885:SF0">
    <property type="entry name" value="ISOPENTENYL-DIPHOSPHATE DELTA-ISOMERASE"/>
    <property type="match status" value="1"/>
</dbReference>
<dbReference type="PANTHER" id="PTHR10885">
    <property type="entry name" value="ISOPENTENYL-DIPHOSPHATE DELTA-ISOMERASE"/>
    <property type="match status" value="1"/>
</dbReference>
<keyword evidence="9 13" id="KW-0413">Isomerase</keyword>
<keyword evidence="5" id="KW-0479">Metal-binding</keyword>
<proteinExistence type="inferred from homology"/>
<dbReference type="AlphaFoldDB" id="A0A556MBG2"/>
<dbReference type="InterPro" id="IPR015797">
    <property type="entry name" value="NUDIX_hydrolase-like_dom_sf"/>
</dbReference>
<dbReference type="InterPro" id="IPR000086">
    <property type="entry name" value="NUDIX_hydrolase_dom"/>
</dbReference>
<keyword evidence="4" id="KW-0963">Cytoplasm</keyword>
<feature type="active site" evidence="11">
    <location>
        <position position="113"/>
    </location>
</feature>
<evidence type="ECO:0000256" key="5">
    <source>
        <dbReference type="ARBA" id="ARBA00022723"/>
    </source>
</evidence>
<reference evidence="13 14" key="1">
    <citation type="submission" date="2019-07" db="EMBL/GenBank/DDBJ databases">
        <authorList>
            <person name="Huq M.A."/>
        </authorList>
    </citation>
    <scope>NUCLEOTIDE SEQUENCE [LARGE SCALE GENOMIC DNA]</scope>
    <source>
        <strain evidence="13 14">MAH-19</strain>
    </source>
</reference>
<evidence type="ECO:0000256" key="7">
    <source>
        <dbReference type="ARBA" id="ARBA00023211"/>
    </source>
</evidence>
<evidence type="ECO:0000256" key="6">
    <source>
        <dbReference type="ARBA" id="ARBA00022842"/>
    </source>
</evidence>
<organism evidence="13 14">
    <name type="scientific">Mucilaginibacter corticis</name>
    <dbReference type="NCBI Taxonomy" id="2597670"/>
    <lineage>
        <taxon>Bacteria</taxon>
        <taxon>Pseudomonadati</taxon>
        <taxon>Bacteroidota</taxon>
        <taxon>Sphingobacteriia</taxon>
        <taxon>Sphingobacteriales</taxon>
        <taxon>Sphingobacteriaceae</taxon>
        <taxon>Mucilaginibacter</taxon>
    </lineage>
</organism>
<dbReference type="UniPathway" id="UPA00059">
    <property type="reaction ID" value="UER00104"/>
</dbReference>
<accession>A0A556MBG2</accession>
<dbReference type="InterPro" id="IPR056375">
    <property type="entry name" value="Idi_bact"/>
</dbReference>
<keyword evidence="6" id="KW-0460">Magnesium</keyword>
<feature type="active site" evidence="11">
    <location>
        <position position="66"/>
    </location>
</feature>
<dbReference type="RefSeq" id="WP_144250278.1">
    <property type="nucleotide sequence ID" value="NZ_VLPK01000005.1"/>
</dbReference>
<evidence type="ECO:0000256" key="10">
    <source>
        <dbReference type="NCBIfam" id="TIGR02150"/>
    </source>
</evidence>
<dbReference type="Gene3D" id="3.90.79.10">
    <property type="entry name" value="Nucleoside Triphosphate Pyrophosphohydrolase"/>
    <property type="match status" value="1"/>
</dbReference>